<keyword evidence="2" id="KW-0732">Signal</keyword>
<dbReference type="InterPro" id="IPR012480">
    <property type="entry name" value="Hepar_II_III_C"/>
</dbReference>
<dbReference type="PANTHER" id="PTHR39210">
    <property type="entry name" value="HEPARIN-SULFATE LYASE"/>
    <property type="match status" value="1"/>
</dbReference>
<protein>
    <recommendedName>
        <fullName evidence="9">Heparin-sulfate lyase N-terminal domain-containing protein</fullName>
    </recommendedName>
</protein>
<evidence type="ECO:0000259" key="6">
    <source>
        <dbReference type="Pfam" id="PF16889"/>
    </source>
</evidence>
<comment type="subcellular location">
    <subcellularLocation>
        <location evidence="1">Periplasm</location>
    </subcellularLocation>
</comment>
<proteinExistence type="predicted"/>
<dbReference type="Pfam" id="PF16889">
    <property type="entry name" value="Hepar_II_III_N"/>
    <property type="match status" value="1"/>
</dbReference>
<dbReference type="Pfam" id="PF07940">
    <property type="entry name" value="Hepar_II_III_C"/>
    <property type="match status" value="1"/>
</dbReference>
<evidence type="ECO:0000256" key="3">
    <source>
        <dbReference type="ARBA" id="ARBA00022764"/>
    </source>
</evidence>
<evidence type="ECO:0000256" key="4">
    <source>
        <dbReference type="ARBA" id="ARBA00023239"/>
    </source>
</evidence>
<dbReference type="Gene3D" id="2.70.98.70">
    <property type="match status" value="1"/>
</dbReference>
<keyword evidence="3" id="KW-0574">Periplasm</keyword>
<dbReference type="EMBL" id="QRNN01000083">
    <property type="protein sequence ID" value="RHK46078.1"/>
    <property type="molecule type" value="Genomic_DNA"/>
</dbReference>
<name>A0AA92V609_9BACT</name>
<gene>
    <name evidence="7" type="ORF">DW064_13895</name>
</gene>
<organism evidence="7 8">
    <name type="scientific">Segatella copri</name>
    <dbReference type="NCBI Taxonomy" id="165179"/>
    <lineage>
        <taxon>Bacteria</taxon>
        <taxon>Pseudomonadati</taxon>
        <taxon>Bacteroidota</taxon>
        <taxon>Bacteroidia</taxon>
        <taxon>Bacteroidales</taxon>
        <taxon>Prevotellaceae</taxon>
        <taxon>Segatella</taxon>
    </lineage>
</organism>
<reference evidence="7 8" key="1">
    <citation type="submission" date="2018-08" db="EMBL/GenBank/DDBJ databases">
        <title>A genome reference for cultivated species of the human gut microbiota.</title>
        <authorList>
            <person name="Zou Y."/>
            <person name="Xue W."/>
            <person name="Luo G."/>
        </authorList>
    </citation>
    <scope>NUCLEOTIDE SEQUENCE [LARGE SCALE GENOMIC DNA]</scope>
    <source>
        <strain evidence="7 8">AF43-2</strain>
    </source>
</reference>
<evidence type="ECO:0000259" key="5">
    <source>
        <dbReference type="Pfam" id="PF07940"/>
    </source>
</evidence>
<dbReference type="AlphaFoldDB" id="A0AA92V609"/>
<feature type="domain" description="Heparinase II/III-like C-terminal" evidence="5">
    <location>
        <begin position="393"/>
        <end position="616"/>
    </location>
</feature>
<evidence type="ECO:0000256" key="2">
    <source>
        <dbReference type="ARBA" id="ARBA00022729"/>
    </source>
</evidence>
<dbReference type="PANTHER" id="PTHR39210:SF1">
    <property type="entry name" value="HEPARIN-SULFATE LYASE"/>
    <property type="match status" value="1"/>
</dbReference>
<evidence type="ECO:0000313" key="8">
    <source>
        <dbReference type="Proteomes" id="UP000284562"/>
    </source>
</evidence>
<dbReference type="InterPro" id="IPR008929">
    <property type="entry name" value="Chondroitin_lyas"/>
</dbReference>
<dbReference type="GO" id="GO:0016829">
    <property type="term" value="F:lyase activity"/>
    <property type="evidence" value="ECO:0007669"/>
    <property type="project" value="UniProtKB-KW"/>
</dbReference>
<evidence type="ECO:0008006" key="9">
    <source>
        <dbReference type="Google" id="ProtNLM"/>
    </source>
</evidence>
<dbReference type="GO" id="GO:0042597">
    <property type="term" value="C:periplasmic space"/>
    <property type="evidence" value="ECO:0007669"/>
    <property type="project" value="UniProtKB-SubCell"/>
</dbReference>
<comment type="caution">
    <text evidence="7">The sequence shown here is derived from an EMBL/GenBank/DDBJ whole genome shotgun (WGS) entry which is preliminary data.</text>
</comment>
<dbReference type="SUPFAM" id="SSF48230">
    <property type="entry name" value="Chondroitin AC/alginate lyase"/>
    <property type="match status" value="1"/>
</dbReference>
<keyword evidence="4" id="KW-0456">Lyase</keyword>
<evidence type="ECO:0000256" key="1">
    <source>
        <dbReference type="ARBA" id="ARBA00004418"/>
    </source>
</evidence>
<dbReference type="Proteomes" id="UP000284562">
    <property type="component" value="Unassembled WGS sequence"/>
</dbReference>
<evidence type="ECO:0000313" key="7">
    <source>
        <dbReference type="EMBL" id="RHK46078.1"/>
    </source>
</evidence>
<sequence length="622" mass="71881">MSKLQWYFNRLRAMNLPEVGWRLQQKHLQGQEKKLFGKRDVAVTAYLFDSRLQSLKFDPNHVGLNFKNIAFHLNTGIHILGGYDYHIYKDRWSAGFQTDKEWGTDFSYSLSYKQKDEIGDARTNWELNRHFQFALLAKAYYATGEEKYAKELEGLFLDWNKKNPFLHGISWTSLMEVAIRCIQWTIALAFLRKKGYTANGALLMDMENGIKNMASYIAQHYSRYSSANNHLLVEATAIAYAGFAFGNEAWTQLAIRILDEELMKQNYSDGVNMEMALHYQTFGMEAYALVMHLMKCYGTKIPESWERLMEKQCEFVACSMVNETKACEFGDNDEGKILDLEGGEICHYRYLLQLCSLVLGKRYESFEHLSETISWLYSETEIETLKQLPLWKPSQSRTFEEGGYTFLRSKNGKVVIGIDHAPLGFGSIAAHGHADALSFQLYVDGNCILGDPGTYIYHCNIQKRDEYRRSCNHNTVWSMNQEQSQMMGAFLWGKKADTKLLKSDLTENQDFLLAECFWQNGNKHSRSFCFNKADKLVIEDDMATTSDSYATLVLHPACQVKVENGKTVIQRGAITVFIETNIEPTIEKCWYSEEYGKEKETHKLCYPLNDNKLKTTIWIEKY</sequence>
<accession>A0AA92V609</accession>
<dbReference type="InterPro" id="IPR031680">
    <property type="entry name" value="Hepar_II_III_N"/>
</dbReference>
<feature type="domain" description="Heparin-sulfate lyase N-terminal" evidence="6">
    <location>
        <begin position="117"/>
        <end position="333"/>
    </location>
</feature>
<dbReference type="Gene3D" id="1.50.10.100">
    <property type="entry name" value="Chondroitin AC/alginate lyase"/>
    <property type="match status" value="1"/>
</dbReference>